<dbReference type="CDD" id="cd03264">
    <property type="entry name" value="ABC_drug_resistance_like"/>
    <property type="match status" value="1"/>
</dbReference>
<dbReference type="PROSITE" id="PS50893">
    <property type="entry name" value="ABC_TRANSPORTER_2"/>
    <property type="match status" value="1"/>
</dbReference>
<dbReference type="InterPro" id="IPR003593">
    <property type="entry name" value="AAA+_ATPase"/>
</dbReference>
<keyword evidence="3" id="KW-0547">Nucleotide-binding</keyword>
<reference evidence="7 8" key="1">
    <citation type="submission" date="2018-08" db="EMBL/GenBank/DDBJ databases">
        <title>A genome reference for cultivated species of the human gut microbiota.</title>
        <authorList>
            <person name="Zou Y."/>
            <person name="Xue W."/>
            <person name="Luo G."/>
        </authorList>
    </citation>
    <scope>NUCLEOTIDE SEQUENCE [LARGE SCALE GENOMIC DNA]</scope>
    <source>
        <strain evidence="7 8">AM30-5LB</strain>
    </source>
</reference>
<protein>
    <submittedName>
        <fullName evidence="7">ABC transporter ATP-binding protein</fullName>
    </submittedName>
</protein>
<dbReference type="AlphaFoldDB" id="A0A414FZL7"/>
<feature type="domain" description="ABC transporter" evidence="6">
    <location>
        <begin position="3"/>
        <end position="231"/>
    </location>
</feature>
<dbReference type="PANTHER" id="PTHR43335">
    <property type="entry name" value="ABC TRANSPORTER, ATP-BINDING PROTEIN"/>
    <property type="match status" value="1"/>
</dbReference>
<name>A0A414FZL7_9ACTN</name>
<gene>
    <name evidence="7" type="ORF">DW787_00335</name>
</gene>
<dbReference type="Gene3D" id="3.40.50.300">
    <property type="entry name" value="P-loop containing nucleotide triphosphate hydrolases"/>
    <property type="match status" value="1"/>
</dbReference>
<dbReference type="SUPFAM" id="SSF52540">
    <property type="entry name" value="P-loop containing nucleoside triphosphate hydrolases"/>
    <property type="match status" value="1"/>
</dbReference>
<proteinExistence type="inferred from homology"/>
<dbReference type="RefSeq" id="WP_118271152.1">
    <property type="nucleotide sequence ID" value="NZ_QSJI01000001.1"/>
</dbReference>
<dbReference type="Proteomes" id="UP000286050">
    <property type="component" value="Unassembled WGS sequence"/>
</dbReference>
<dbReference type="EMBL" id="QSJI01000001">
    <property type="protein sequence ID" value="RHD57335.1"/>
    <property type="molecule type" value="Genomic_DNA"/>
</dbReference>
<comment type="similarity">
    <text evidence="1">Belongs to the ABC transporter superfamily.</text>
</comment>
<evidence type="ECO:0000313" key="8">
    <source>
        <dbReference type="Proteomes" id="UP000286050"/>
    </source>
</evidence>
<dbReference type="SMART" id="SM00382">
    <property type="entry name" value="AAA"/>
    <property type="match status" value="1"/>
</dbReference>
<feature type="region of interest" description="Disordered" evidence="5">
    <location>
        <begin position="293"/>
        <end position="321"/>
    </location>
</feature>
<feature type="compositionally biased region" description="Basic residues" evidence="5">
    <location>
        <begin position="308"/>
        <end position="321"/>
    </location>
</feature>
<dbReference type="GO" id="GO:0016887">
    <property type="term" value="F:ATP hydrolysis activity"/>
    <property type="evidence" value="ECO:0007669"/>
    <property type="project" value="InterPro"/>
</dbReference>
<dbReference type="PROSITE" id="PS00211">
    <property type="entry name" value="ABC_TRANSPORTER_1"/>
    <property type="match status" value="1"/>
</dbReference>
<keyword evidence="2" id="KW-0813">Transport</keyword>
<dbReference type="InterPro" id="IPR003439">
    <property type="entry name" value="ABC_transporter-like_ATP-bd"/>
</dbReference>
<dbReference type="InterPro" id="IPR027417">
    <property type="entry name" value="P-loop_NTPase"/>
</dbReference>
<evidence type="ECO:0000256" key="3">
    <source>
        <dbReference type="ARBA" id="ARBA00022741"/>
    </source>
</evidence>
<organism evidence="7 8">
    <name type="scientific">Collinsella intestinalis</name>
    <dbReference type="NCBI Taxonomy" id="147207"/>
    <lineage>
        <taxon>Bacteria</taxon>
        <taxon>Bacillati</taxon>
        <taxon>Actinomycetota</taxon>
        <taxon>Coriobacteriia</taxon>
        <taxon>Coriobacteriales</taxon>
        <taxon>Coriobacteriaceae</taxon>
        <taxon>Collinsella</taxon>
    </lineage>
</organism>
<evidence type="ECO:0000256" key="1">
    <source>
        <dbReference type="ARBA" id="ARBA00005417"/>
    </source>
</evidence>
<evidence type="ECO:0000259" key="6">
    <source>
        <dbReference type="PROSITE" id="PS50893"/>
    </source>
</evidence>
<sequence>MELELDRLTKQYGPKIAVDRVSARLGAGVYGLLGANGAGKTTIMRMICGILRPTSGEVRLDGRPTAEMGGEFRARLGYLPQDFGYYPEFTALDFMEYMAALKGLDSRAARMRSLELLDRVGLAGEERRLIRTFSGGMKQRLGIAQAVLNDPDVLVLDEPTAGLDPKERVRFRNLIASFAADKIVLLSTHIVSDVECIADSILMMRAGSLIMRGAPSEVVSRVDGMVWEARVPAREADELSTASRVVNVHHMGDGTALVRFLSGDGPSRVPGAVRAEPTLEDLYLHVFDESGAEGGPAPLAGPADADRRGRRGAHFGGGRHA</sequence>
<evidence type="ECO:0000256" key="4">
    <source>
        <dbReference type="ARBA" id="ARBA00022840"/>
    </source>
</evidence>
<accession>A0A414FZL7</accession>
<dbReference type="InterPro" id="IPR017871">
    <property type="entry name" value="ABC_transporter-like_CS"/>
</dbReference>
<comment type="caution">
    <text evidence="7">The sequence shown here is derived from an EMBL/GenBank/DDBJ whole genome shotgun (WGS) entry which is preliminary data.</text>
</comment>
<dbReference type="PANTHER" id="PTHR43335:SF2">
    <property type="entry name" value="ABC TRANSPORTER, ATP-BINDING PROTEIN"/>
    <property type="match status" value="1"/>
</dbReference>
<dbReference type="GO" id="GO:0005524">
    <property type="term" value="F:ATP binding"/>
    <property type="evidence" value="ECO:0007669"/>
    <property type="project" value="UniProtKB-KW"/>
</dbReference>
<evidence type="ECO:0000313" key="7">
    <source>
        <dbReference type="EMBL" id="RHD57335.1"/>
    </source>
</evidence>
<dbReference type="Pfam" id="PF00005">
    <property type="entry name" value="ABC_tran"/>
    <property type="match status" value="1"/>
</dbReference>
<keyword evidence="4 7" id="KW-0067">ATP-binding</keyword>
<evidence type="ECO:0000256" key="5">
    <source>
        <dbReference type="SAM" id="MobiDB-lite"/>
    </source>
</evidence>
<evidence type="ECO:0000256" key="2">
    <source>
        <dbReference type="ARBA" id="ARBA00022448"/>
    </source>
</evidence>